<dbReference type="OrthoDB" id="9805575at2"/>
<feature type="domain" description="CENP-V/GFA" evidence="4">
    <location>
        <begin position="10"/>
        <end position="124"/>
    </location>
</feature>
<dbReference type="EMBL" id="FNCO01000009">
    <property type="protein sequence ID" value="SDH91262.1"/>
    <property type="molecule type" value="Genomic_DNA"/>
</dbReference>
<dbReference type="PROSITE" id="PS51891">
    <property type="entry name" value="CENP_V_GFA"/>
    <property type="match status" value="1"/>
</dbReference>
<comment type="similarity">
    <text evidence="1">Belongs to the Gfa family.</text>
</comment>
<name>A0A1G8GA32_9PSED</name>
<accession>A0A1G8GA32</accession>
<keyword evidence="3" id="KW-0862">Zinc</keyword>
<dbReference type="AlphaFoldDB" id="A0A1G8GA32"/>
<dbReference type="PANTHER" id="PTHR28620">
    <property type="entry name" value="CENTROMERE PROTEIN V"/>
    <property type="match status" value="1"/>
</dbReference>
<keyword evidence="2" id="KW-0479">Metal-binding</keyword>
<evidence type="ECO:0000259" key="4">
    <source>
        <dbReference type="PROSITE" id="PS51891"/>
    </source>
</evidence>
<proteinExistence type="inferred from homology"/>
<dbReference type="GO" id="GO:0016846">
    <property type="term" value="F:carbon-sulfur lyase activity"/>
    <property type="evidence" value="ECO:0007669"/>
    <property type="project" value="InterPro"/>
</dbReference>
<keyword evidence="6" id="KW-1185">Reference proteome</keyword>
<sequence length="127" mass="14011">MPVQTKNNLLEGSCHCGAVRLVIARPPAHLIKCNCSICIRLGALWAHYTSAMVNVEGHPQNTSAYIWGQETLKTIRCRTCGCATHWEALKPEAGAEVGVNMNNFDPQLTQNTPVRNFDGANTWAYLE</sequence>
<dbReference type="InterPro" id="IPR052355">
    <property type="entry name" value="CENP-V-like"/>
</dbReference>
<protein>
    <submittedName>
        <fullName evidence="5">Uncharacterized conserved protein</fullName>
    </submittedName>
</protein>
<evidence type="ECO:0000256" key="1">
    <source>
        <dbReference type="ARBA" id="ARBA00005495"/>
    </source>
</evidence>
<dbReference type="Gene3D" id="2.170.150.70">
    <property type="match status" value="1"/>
</dbReference>
<dbReference type="GO" id="GO:0046872">
    <property type="term" value="F:metal ion binding"/>
    <property type="evidence" value="ECO:0007669"/>
    <property type="project" value="UniProtKB-KW"/>
</dbReference>
<dbReference type="PANTHER" id="PTHR28620:SF1">
    <property type="entry name" value="CENP-V_GFA DOMAIN-CONTAINING PROTEIN"/>
    <property type="match status" value="1"/>
</dbReference>
<dbReference type="Pfam" id="PF04828">
    <property type="entry name" value="GFA"/>
    <property type="match status" value="1"/>
</dbReference>
<dbReference type="SUPFAM" id="SSF51316">
    <property type="entry name" value="Mss4-like"/>
    <property type="match status" value="1"/>
</dbReference>
<gene>
    <name evidence="5" type="ORF">SAMN05216605_10965</name>
</gene>
<reference evidence="6" key="1">
    <citation type="submission" date="2016-10" db="EMBL/GenBank/DDBJ databases">
        <authorList>
            <person name="Varghese N."/>
            <person name="Submissions S."/>
        </authorList>
    </citation>
    <scope>NUCLEOTIDE SEQUENCE [LARGE SCALE GENOMIC DNA]</scope>
    <source>
        <strain evidence="6">ATCC 700689</strain>
    </source>
</reference>
<dbReference type="STRING" id="89065.SAMN05216605_10965"/>
<dbReference type="RefSeq" id="WP_083370706.1">
    <property type="nucleotide sequence ID" value="NZ_FNCO01000009.1"/>
</dbReference>
<dbReference type="Proteomes" id="UP000182894">
    <property type="component" value="Unassembled WGS sequence"/>
</dbReference>
<dbReference type="InterPro" id="IPR011057">
    <property type="entry name" value="Mss4-like_sf"/>
</dbReference>
<dbReference type="InterPro" id="IPR006913">
    <property type="entry name" value="CENP-V/GFA"/>
</dbReference>
<evidence type="ECO:0000313" key="6">
    <source>
        <dbReference type="Proteomes" id="UP000182894"/>
    </source>
</evidence>
<organism evidence="5 6">
    <name type="scientific">Pseudomonas abietaniphila</name>
    <dbReference type="NCBI Taxonomy" id="89065"/>
    <lineage>
        <taxon>Bacteria</taxon>
        <taxon>Pseudomonadati</taxon>
        <taxon>Pseudomonadota</taxon>
        <taxon>Gammaproteobacteria</taxon>
        <taxon>Pseudomonadales</taxon>
        <taxon>Pseudomonadaceae</taxon>
        <taxon>Pseudomonas</taxon>
    </lineage>
</organism>
<evidence type="ECO:0000256" key="3">
    <source>
        <dbReference type="ARBA" id="ARBA00022833"/>
    </source>
</evidence>
<evidence type="ECO:0000313" key="5">
    <source>
        <dbReference type="EMBL" id="SDH91262.1"/>
    </source>
</evidence>
<evidence type="ECO:0000256" key="2">
    <source>
        <dbReference type="ARBA" id="ARBA00022723"/>
    </source>
</evidence>